<evidence type="ECO:0000313" key="3">
    <source>
        <dbReference type="Proteomes" id="UP000002215"/>
    </source>
</evidence>
<evidence type="ECO:0000313" key="2">
    <source>
        <dbReference type="EMBL" id="ACU60125.1"/>
    </source>
</evidence>
<dbReference type="AlphaFoldDB" id="A0A979GVU2"/>
<evidence type="ECO:0000256" key="1">
    <source>
        <dbReference type="SAM" id="Phobius"/>
    </source>
</evidence>
<gene>
    <name evidence="2" type="ordered locus">Cpin_2643</name>
</gene>
<sequence length="47" mass="5675">MLHTRRIGRLDHLYPMIYNLLYYLIVAMQGVIVTLHKFFDSMDFNTI</sequence>
<accession>A0A979GVU2</accession>
<keyword evidence="1" id="KW-0472">Membrane</keyword>
<keyword evidence="1" id="KW-1133">Transmembrane helix</keyword>
<proteinExistence type="predicted"/>
<reference evidence="3" key="1">
    <citation type="submission" date="2009-08" db="EMBL/GenBank/DDBJ databases">
        <title>The complete genome of Chitinophaga pinensis DSM 2588.</title>
        <authorList>
            <consortium name="US DOE Joint Genome Institute (JGI-PGF)"/>
            <person name="Lucas S."/>
            <person name="Copeland A."/>
            <person name="Lapidus A."/>
            <person name="Glavina del Rio T."/>
            <person name="Dalin E."/>
            <person name="Tice H."/>
            <person name="Bruce D."/>
            <person name="Goodwin L."/>
            <person name="Pitluck S."/>
            <person name="Kyrpides N."/>
            <person name="Mavromatis K."/>
            <person name="Ivanova N."/>
            <person name="Mikhailova N."/>
            <person name="Sims D."/>
            <person name="Meinche L."/>
            <person name="Brettin T."/>
            <person name="Detter J.C."/>
            <person name="Han C."/>
            <person name="Larimer F."/>
            <person name="Land M."/>
            <person name="Hauser L."/>
            <person name="Markowitz V."/>
            <person name="Cheng J.-F."/>
            <person name="Hugenholtz P."/>
            <person name="Woyke T."/>
            <person name="Wu D."/>
            <person name="Spring S."/>
            <person name="Klenk H.-P."/>
            <person name="Eisen J.A."/>
        </authorList>
    </citation>
    <scope>NUCLEOTIDE SEQUENCE [LARGE SCALE GENOMIC DNA]</scope>
    <source>
        <strain evidence="3">ATCC 43595 / DSM 2588 / LMG 13176 / NBRC 15968 / NCIMB 11800 / UQM 2034</strain>
    </source>
</reference>
<feature type="transmembrane region" description="Helical" evidence="1">
    <location>
        <begin position="20"/>
        <end position="39"/>
    </location>
</feature>
<keyword evidence="1" id="KW-0812">Transmembrane</keyword>
<name>A0A979GVU2_CHIPD</name>
<protein>
    <submittedName>
        <fullName evidence="2">Uncharacterized protein</fullName>
    </submittedName>
</protein>
<dbReference type="Proteomes" id="UP000002215">
    <property type="component" value="Chromosome"/>
</dbReference>
<dbReference type="EMBL" id="CP001699">
    <property type="protein sequence ID" value="ACU60125.1"/>
    <property type="molecule type" value="Genomic_DNA"/>
</dbReference>
<dbReference type="KEGG" id="cpi:Cpin_2643"/>
<reference evidence="2 3" key="2">
    <citation type="journal article" date="2010" name="Stand. Genomic Sci.">
        <title>Complete genome sequence of Chitinophaga pinensis type strain (UQM 2034).</title>
        <authorList>
            <person name="Glavina Del Rio T."/>
            <person name="Abt B."/>
            <person name="Spring S."/>
            <person name="Lapidus A."/>
            <person name="Nolan M."/>
            <person name="Tice H."/>
            <person name="Copeland A."/>
            <person name="Cheng J.F."/>
            <person name="Chen F."/>
            <person name="Bruce D."/>
            <person name="Goodwin L."/>
            <person name="Pitluck S."/>
            <person name="Ivanova N."/>
            <person name="Mavromatis K."/>
            <person name="Mikhailova N."/>
            <person name="Pati A."/>
            <person name="Chen A."/>
            <person name="Palaniappan K."/>
            <person name="Land M."/>
            <person name="Hauser L."/>
            <person name="Chang Y.J."/>
            <person name="Jeffries C.D."/>
            <person name="Chain P."/>
            <person name="Saunders E."/>
            <person name="Detter J.C."/>
            <person name="Brettin T."/>
            <person name="Rohde M."/>
            <person name="Goker M."/>
            <person name="Bristow J."/>
            <person name="Eisen J.A."/>
            <person name="Markowitz V."/>
            <person name="Hugenholtz P."/>
            <person name="Kyrpides N.C."/>
            <person name="Klenk H.P."/>
            <person name="Lucas S."/>
        </authorList>
    </citation>
    <scope>NUCLEOTIDE SEQUENCE [LARGE SCALE GENOMIC DNA]</scope>
    <source>
        <strain evidence="3">ATCC 43595 / DSM 2588 / LMG 13176 / NBRC 15968 / NCIMB 11800 / UQM 2034</strain>
    </source>
</reference>
<organism evidence="2 3">
    <name type="scientific">Chitinophaga pinensis (strain ATCC 43595 / DSM 2588 / LMG 13176 / NBRC 15968 / NCIMB 11800 / UQM 2034)</name>
    <dbReference type="NCBI Taxonomy" id="485918"/>
    <lineage>
        <taxon>Bacteria</taxon>
        <taxon>Pseudomonadati</taxon>
        <taxon>Bacteroidota</taxon>
        <taxon>Chitinophagia</taxon>
        <taxon>Chitinophagales</taxon>
        <taxon>Chitinophagaceae</taxon>
        <taxon>Chitinophaga</taxon>
    </lineage>
</organism>